<dbReference type="AlphaFoldDB" id="A0A3N1MKG1"/>
<accession>A0A3N1MKG1</accession>
<evidence type="ECO:0000256" key="4">
    <source>
        <dbReference type="ARBA" id="ARBA00007637"/>
    </source>
</evidence>
<name>A0A3N1MKG1_9PROT</name>
<proteinExistence type="inferred from homology"/>
<comment type="similarity">
    <text evidence="4 10">Belongs to the NAD(P)-dependent epimerase/dehydratase family.</text>
</comment>
<keyword evidence="9 10" id="KW-0119">Carbohydrate metabolism</keyword>
<keyword evidence="7 10" id="KW-0520">NAD</keyword>
<dbReference type="RefSeq" id="WP_123687718.1">
    <property type="nucleotide sequence ID" value="NZ_AP019700.1"/>
</dbReference>
<evidence type="ECO:0000256" key="7">
    <source>
        <dbReference type="ARBA" id="ARBA00023027"/>
    </source>
</evidence>
<evidence type="ECO:0000256" key="2">
    <source>
        <dbReference type="ARBA" id="ARBA00001911"/>
    </source>
</evidence>
<dbReference type="GO" id="GO:0033499">
    <property type="term" value="P:galactose catabolic process via UDP-galactose, Leloir pathway"/>
    <property type="evidence" value="ECO:0007669"/>
    <property type="project" value="TreeGrafter"/>
</dbReference>
<dbReference type="Proteomes" id="UP000278222">
    <property type="component" value="Unassembled WGS sequence"/>
</dbReference>
<dbReference type="Pfam" id="PF01370">
    <property type="entry name" value="Epimerase"/>
    <property type="match status" value="1"/>
</dbReference>
<comment type="cofactor">
    <cofactor evidence="2 10">
        <name>NAD(+)</name>
        <dbReference type="ChEBI" id="CHEBI:57540"/>
    </cofactor>
</comment>
<dbReference type="NCBIfam" id="TIGR01179">
    <property type="entry name" value="galE"/>
    <property type="match status" value="1"/>
</dbReference>
<dbReference type="EMBL" id="RJKX01000002">
    <property type="protein sequence ID" value="ROQ03307.1"/>
    <property type="molecule type" value="Genomic_DNA"/>
</dbReference>
<sequence>MTERTVLVTGGAGYVGSHACKALAQAGYRPVVLDDLSRGFRKAVRWGPLVEADLGDAAAVAAAMGEWRPVAVMHFAALAYVGESMGDPGLYYRANVANTLNLLSAMVQAGVPRIVFSSTCATYGDPIRVPIAEDHPQRPVNPYGETKLAVERMLHWFGVCHGLGWTALRYFNAAGADPDGEIGENHEPETHLIPLAIDAARGGSPLRVFGTDYPTPDGTAIRDYIHVADLARAHVLSLGRLLEGGDSRALNLGTGTGHSVKAVIEAVSRRTNREVPVILAPRRAGDPPALVADAGEARKLLGWQPACSDMATIVDTAWRWHSAPPPG</sequence>
<evidence type="ECO:0000313" key="13">
    <source>
        <dbReference type="Proteomes" id="UP000278222"/>
    </source>
</evidence>
<dbReference type="EC" id="5.1.3.2" evidence="5 10"/>
<evidence type="ECO:0000256" key="1">
    <source>
        <dbReference type="ARBA" id="ARBA00000083"/>
    </source>
</evidence>
<dbReference type="SUPFAM" id="SSF51735">
    <property type="entry name" value="NAD(P)-binding Rossmann-fold domains"/>
    <property type="match status" value="1"/>
</dbReference>
<gene>
    <name evidence="12" type="ORF">EDC65_0068</name>
</gene>
<dbReference type="UniPathway" id="UPA00214"/>
<dbReference type="Gene3D" id="3.90.25.10">
    <property type="entry name" value="UDP-galactose 4-epimerase, domain 1"/>
    <property type="match status" value="1"/>
</dbReference>
<evidence type="ECO:0000256" key="6">
    <source>
        <dbReference type="ARBA" id="ARBA00018569"/>
    </source>
</evidence>
<dbReference type="PANTHER" id="PTHR43725:SF53">
    <property type="entry name" value="UDP-ARABINOSE 4-EPIMERASE 1"/>
    <property type="match status" value="1"/>
</dbReference>
<evidence type="ECO:0000313" key="12">
    <source>
        <dbReference type="EMBL" id="ROQ03307.1"/>
    </source>
</evidence>
<evidence type="ECO:0000256" key="9">
    <source>
        <dbReference type="ARBA" id="ARBA00023277"/>
    </source>
</evidence>
<comment type="caution">
    <text evidence="12">The sequence shown here is derived from an EMBL/GenBank/DDBJ whole genome shotgun (WGS) entry which is preliminary data.</text>
</comment>
<evidence type="ECO:0000256" key="10">
    <source>
        <dbReference type="RuleBase" id="RU366046"/>
    </source>
</evidence>
<dbReference type="InterPro" id="IPR036291">
    <property type="entry name" value="NAD(P)-bd_dom_sf"/>
</dbReference>
<dbReference type="InterPro" id="IPR005886">
    <property type="entry name" value="UDP_G4E"/>
</dbReference>
<comment type="subunit">
    <text evidence="10">Homodimer.</text>
</comment>
<evidence type="ECO:0000259" key="11">
    <source>
        <dbReference type="Pfam" id="PF01370"/>
    </source>
</evidence>
<comment type="catalytic activity">
    <reaction evidence="1 10">
        <text>UDP-alpha-D-glucose = UDP-alpha-D-galactose</text>
        <dbReference type="Rhea" id="RHEA:22168"/>
        <dbReference type="ChEBI" id="CHEBI:58885"/>
        <dbReference type="ChEBI" id="CHEBI:66914"/>
        <dbReference type="EC" id="5.1.3.2"/>
    </reaction>
</comment>
<dbReference type="OrthoDB" id="9801785at2"/>
<evidence type="ECO:0000256" key="8">
    <source>
        <dbReference type="ARBA" id="ARBA00023235"/>
    </source>
</evidence>
<keyword evidence="13" id="KW-1185">Reference proteome</keyword>
<evidence type="ECO:0000256" key="3">
    <source>
        <dbReference type="ARBA" id="ARBA00004947"/>
    </source>
</evidence>
<organism evidence="12 13">
    <name type="scientific">Stella humosa</name>
    <dbReference type="NCBI Taxonomy" id="94"/>
    <lineage>
        <taxon>Bacteria</taxon>
        <taxon>Pseudomonadati</taxon>
        <taxon>Pseudomonadota</taxon>
        <taxon>Alphaproteobacteria</taxon>
        <taxon>Rhodospirillales</taxon>
        <taxon>Stellaceae</taxon>
        <taxon>Stella</taxon>
    </lineage>
</organism>
<keyword evidence="8 10" id="KW-0413">Isomerase</keyword>
<evidence type="ECO:0000256" key="5">
    <source>
        <dbReference type="ARBA" id="ARBA00013189"/>
    </source>
</evidence>
<reference evidence="12 13" key="1">
    <citation type="submission" date="2018-11" db="EMBL/GenBank/DDBJ databases">
        <title>Genomic Encyclopedia of Type Strains, Phase IV (KMG-IV): sequencing the most valuable type-strain genomes for metagenomic binning, comparative biology and taxonomic classification.</title>
        <authorList>
            <person name="Goeker M."/>
        </authorList>
    </citation>
    <scope>NUCLEOTIDE SEQUENCE [LARGE SCALE GENOMIC DNA]</scope>
    <source>
        <strain evidence="12 13">DSM 5900</strain>
    </source>
</reference>
<protein>
    <recommendedName>
        <fullName evidence="6 10">UDP-glucose 4-epimerase</fullName>
        <ecNumber evidence="5 10">5.1.3.2</ecNumber>
    </recommendedName>
</protein>
<dbReference type="CDD" id="cd05247">
    <property type="entry name" value="UDP_G4E_1_SDR_e"/>
    <property type="match status" value="1"/>
</dbReference>
<dbReference type="InterPro" id="IPR001509">
    <property type="entry name" value="Epimerase_deHydtase"/>
</dbReference>
<comment type="pathway">
    <text evidence="3 10">Carbohydrate metabolism; galactose metabolism.</text>
</comment>
<dbReference type="Gene3D" id="3.40.50.720">
    <property type="entry name" value="NAD(P)-binding Rossmann-like Domain"/>
    <property type="match status" value="1"/>
</dbReference>
<dbReference type="PANTHER" id="PTHR43725">
    <property type="entry name" value="UDP-GLUCOSE 4-EPIMERASE"/>
    <property type="match status" value="1"/>
</dbReference>
<feature type="domain" description="NAD-dependent epimerase/dehydratase" evidence="11">
    <location>
        <begin position="6"/>
        <end position="253"/>
    </location>
</feature>
<dbReference type="GO" id="GO:0003978">
    <property type="term" value="F:UDP-glucose 4-epimerase activity"/>
    <property type="evidence" value="ECO:0007669"/>
    <property type="project" value="UniProtKB-UniRule"/>
</dbReference>